<dbReference type="EMBL" id="MSFU01000003">
    <property type="protein sequence ID" value="PWY82505.1"/>
    <property type="molecule type" value="Genomic_DNA"/>
</dbReference>
<keyword evidence="3" id="KW-1185">Reference proteome</keyword>
<comment type="caution">
    <text evidence="2">The sequence shown here is derived from an EMBL/GenBank/DDBJ whole genome shotgun (WGS) entry which is preliminary data.</text>
</comment>
<dbReference type="RefSeq" id="XP_025392168.1">
    <property type="nucleotide sequence ID" value="XM_025530342.1"/>
</dbReference>
<reference evidence="2" key="1">
    <citation type="submission" date="2016-12" db="EMBL/GenBank/DDBJ databases">
        <title>The genomes of Aspergillus section Nigri reveals drivers in fungal speciation.</title>
        <authorList>
            <consortium name="DOE Joint Genome Institute"/>
            <person name="Vesth T.C."/>
            <person name="Nybo J."/>
            <person name="Theobald S."/>
            <person name="Brandl J."/>
            <person name="Frisvad J.C."/>
            <person name="Nielsen K.F."/>
            <person name="Lyhne E.K."/>
            <person name="Kogle M.E."/>
            <person name="Kuo A."/>
            <person name="Riley R."/>
            <person name="Clum A."/>
            <person name="Nolan M."/>
            <person name="Lipzen A."/>
            <person name="Salamov A."/>
            <person name="Henrissat B."/>
            <person name="Wiebenga A."/>
            <person name="De vries R.P."/>
            <person name="Grigoriev I.V."/>
            <person name="Mortensen U.H."/>
            <person name="Andersen M.R."/>
            <person name="Baker S.E."/>
        </authorList>
    </citation>
    <scope>NUCLEOTIDE SEQUENCE</scope>
    <source>
        <strain evidence="2">CBS 122712</strain>
    </source>
</reference>
<feature type="transmembrane region" description="Helical" evidence="1">
    <location>
        <begin position="38"/>
        <end position="57"/>
    </location>
</feature>
<dbReference type="VEuPathDB" id="FungiDB:BO83DRAFT_374981"/>
<protein>
    <submittedName>
        <fullName evidence="2">Uncharacterized protein</fullName>
    </submittedName>
</protein>
<dbReference type="OrthoDB" id="10485444at2759"/>
<sequence length="132" mass="14694">MFDLITAFAIFALTLGGPAAFAKQRSAGFSRGQKIAFHLSLILYLCGASLLVLALLWRGLMCFRHEKLVHILVQVKNLYASLDGASSVLLLVSAGLFFFGLCLRVALFMRRCWITRKVPDGRKPVRSFSDKQ</sequence>
<feature type="transmembrane region" description="Helical" evidence="1">
    <location>
        <begin position="78"/>
        <end position="101"/>
    </location>
</feature>
<dbReference type="AlphaFoldDB" id="A0A317W9A8"/>
<keyword evidence="1" id="KW-1133">Transmembrane helix</keyword>
<evidence type="ECO:0000313" key="2">
    <source>
        <dbReference type="EMBL" id="PWY82505.1"/>
    </source>
</evidence>
<keyword evidence="1" id="KW-0812">Transmembrane</keyword>
<keyword evidence="1" id="KW-0472">Membrane</keyword>
<evidence type="ECO:0000313" key="3">
    <source>
        <dbReference type="Proteomes" id="UP000246171"/>
    </source>
</evidence>
<accession>A0A317W9A8</accession>
<organism evidence="2 3">
    <name type="scientific">Aspergillus eucalypticola (strain CBS 122712 / IBT 29274)</name>
    <dbReference type="NCBI Taxonomy" id="1448314"/>
    <lineage>
        <taxon>Eukaryota</taxon>
        <taxon>Fungi</taxon>
        <taxon>Dikarya</taxon>
        <taxon>Ascomycota</taxon>
        <taxon>Pezizomycotina</taxon>
        <taxon>Eurotiomycetes</taxon>
        <taxon>Eurotiomycetidae</taxon>
        <taxon>Eurotiales</taxon>
        <taxon>Aspergillaceae</taxon>
        <taxon>Aspergillus</taxon>
        <taxon>Aspergillus subgen. Circumdati</taxon>
    </lineage>
</organism>
<dbReference type="Proteomes" id="UP000246171">
    <property type="component" value="Unassembled WGS sequence"/>
</dbReference>
<gene>
    <name evidence="2" type="ORF">BO83DRAFT_374981</name>
</gene>
<name>A0A317W9A8_ASPEC</name>
<proteinExistence type="predicted"/>
<dbReference type="GeneID" id="37052304"/>
<evidence type="ECO:0000256" key="1">
    <source>
        <dbReference type="SAM" id="Phobius"/>
    </source>
</evidence>